<dbReference type="HAMAP" id="MF_00195">
    <property type="entry name" value="GTPase_Der"/>
    <property type="match status" value="1"/>
</dbReference>
<dbReference type="Pfam" id="PF01926">
    <property type="entry name" value="MMR_HSR1"/>
    <property type="match status" value="2"/>
</dbReference>
<comment type="caution">
    <text evidence="12">The sequence shown here is derived from an EMBL/GenBank/DDBJ whole genome shotgun (WGS) entry which is preliminary data.</text>
</comment>
<dbReference type="InterPro" id="IPR006073">
    <property type="entry name" value="GTP-bd"/>
</dbReference>
<feature type="domain" description="EngA-type G" evidence="11">
    <location>
        <begin position="3"/>
        <end position="168"/>
    </location>
</feature>
<evidence type="ECO:0000256" key="1">
    <source>
        <dbReference type="ARBA" id="ARBA00008279"/>
    </source>
</evidence>
<dbReference type="PIRSF" id="PIRSF006485">
    <property type="entry name" value="GTP-binding_EngA"/>
    <property type="match status" value="1"/>
</dbReference>
<dbReference type="Gene3D" id="3.40.50.300">
    <property type="entry name" value="P-loop containing nucleotide triphosphate hydrolases"/>
    <property type="match status" value="2"/>
</dbReference>
<dbReference type="RefSeq" id="WP_101692941.1">
    <property type="nucleotide sequence ID" value="NZ_JACOPR010000004.1"/>
</dbReference>
<dbReference type="CDD" id="cd01895">
    <property type="entry name" value="EngA2"/>
    <property type="match status" value="1"/>
</dbReference>
<reference evidence="12 13" key="1">
    <citation type="submission" date="2020-08" db="EMBL/GenBank/DDBJ databases">
        <title>Genome public.</title>
        <authorList>
            <person name="Liu C."/>
            <person name="Sun Q."/>
        </authorList>
    </citation>
    <scope>NUCLEOTIDE SEQUENCE [LARGE SCALE GENOMIC DNA]</scope>
    <source>
        <strain evidence="12 13">New-38</strain>
    </source>
</reference>
<evidence type="ECO:0000256" key="9">
    <source>
        <dbReference type="PROSITE-ProRule" id="PRU01049"/>
    </source>
</evidence>
<keyword evidence="3 8" id="KW-0690">Ribosome biogenesis</keyword>
<keyword evidence="6 8" id="KW-0342">GTP-binding</keyword>
<dbReference type="InterPro" id="IPR031166">
    <property type="entry name" value="G_ENGA"/>
</dbReference>
<keyword evidence="4 10" id="KW-0677">Repeat</keyword>
<evidence type="ECO:0000256" key="5">
    <source>
        <dbReference type="ARBA" id="ARBA00022741"/>
    </source>
</evidence>
<comment type="similarity">
    <text evidence="1 8 9 10">Belongs to the TRAFAC class TrmE-Era-EngA-EngB-Septin-like GTPase superfamily. EngA (Der) GTPase family.</text>
</comment>
<evidence type="ECO:0000313" key="13">
    <source>
        <dbReference type="Proteomes" id="UP000660021"/>
    </source>
</evidence>
<protein>
    <recommendedName>
        <fullName evidence="2 8">GTPase Der</fullName>
    </recommendedName>
    <alternativeName>
        <fullName evidence="7 8">GTP-binding protein EngA</fullName>
    </alternativeName>
</protein>
<feature type="binding site" evidence="8">
    <location>
        <begin position="230"/>
        <end position="234"/>
    </location>
    <ligand>
        <name>GTP</name>
        <dbReference type="ChEBI" id="CHEBI:37565"/>
        <label>2</label>
    </ligand>
</feature>
<dbReference type="Gene3D" id="3.30.300.20">
    <property type="match status" value="1"/>
</dbReference>
<feature type="binding site" evidence="8">
    <location>
        <begin position="295"/>
        <end position="298"/>
    </location>
    <ligand>
        <name>GTP</name>
        <dbReference type="ChEBI" id="CHEBI:37565"/>
        <label>2</label>
    </ligand>
</feature>
<dbReference type="InterPro" id="IPR032859">
    <property type="entry name" value="KH_dom-like"/>
</dbReference>
<dbReference type="Proteomes" id="UP000660021">
    <property type="component" value="Unassembled WGS sequence"/>
</dbReference>
<comment type="function">
    <text evidence="8 10">GTPase that plays an essential role in the late steps of ribosome biogenesis.</text>
</comment>
<name>A0ABR7HTJ1_9FIRM</name>
<accession>A0ABR7HTJ1</accession>
<sequence>MKPLVAIVGRPNVGKSMLFNKLCGQRLSIVEDTPGVTRDRLYAECEWRNRKFNIVDTGGIEPGTDNEILAFMRAQAEIAIQNATVIIFVCDIKTGLTASDHEVAKMLLKSGKPVVLAINKMDQVGHTNPDIYEFYNLGLGDPIPVSAVHGHGTGDLLDACFEYFPPEEEEELDDDVIKVAIIGKPNVGKSSLVNRILGEQRVIVSNMAGTTRDAVDSYFENDKGKYLLIDTAGMRKKSKVDDPIEKFSVLRATMAIERSDVCLILIDANEGVTEQDTKVAGLAHEAGKACIIVVNKWDAVEKDDKTMDHMREEVRRDLSYMPYAPILFISALTGQRVPRLFELINYVNDQAAMRITTGMLNTLLADATARVQPPSDKGRRLKVFYMTQVGVRPPHFVCFCNDAKLFHFSYQRYLENQIRNTFGLEGTPVRLTIRQKSDKEG</sequence>
<keyword evidence="13" id="KW-1185">Reference proteome</keyword>
<dbReference type="InterPro" id="IPR015946">
    <property type="entry name" value="KH_dom-like_a/b"/>
</dbReference>
<evidence type="ECO:0000256" key="2">
    <source>
        <dbReference type="ARBA" id="ARBA00020953"/>
    </source>
</evidence>
<keyword evidence="5 8" id="KW-0547">Nucleotide-binding</keyword>
<dbReference type="InterPro" id="IPR016484">
    <property type="entry name" value="GTPase_Der"/>
</dbReference>
<dbReference type="PROSITE" id="PS51712">
    <property type="entry name" value="G_ENGA"/>
    <property type="match status" value="2"/>
</dbReference>
<evidence type="ECO:0000256" key="10">
    <source>
        <dbReference type="RuleBase" id="RU004481"/>
    </source>
</evidence>
<evidence type="ECO:0000256" key="8">
    <source>
        <dbReference type="HAMAP-Rule" id="MF_00195"/>
    </source>
</evidence>
<comment type="subunit">
    <text evidence="8">Associates with the 50S ribosomal subunit.</text>
</comment>
<dbReference type="InterPro" id="IPR027417">
    <property type="entry name" value="P-loop_NTPase"/>
</dbReference>
<feature type="binding site" evidence="8">
    <location>
        <begin position="119"/>
        <end position="122"/>
    </location>
    <ligand>
        <name>GTP</name>
        <dbReference type="ChEBI" id="CHEBI:37565"/>
        <label>1</label>
    </ligand>
</feature>
<dbReference type="PANTHER" id="PTHR43834">
    <property type="entry name" value="GTPASE DER"/>
    <property type="match status" value="1"/>
</dbReference>
<evidence type="ECO:0000259" key="11">
    <source>
        <dbReference type="PROSITE" id="PS51712"/>
    </source>
</evidence>
<evidence type="ECO:0000256" key="4">
    <source>
        <dbReference type="ARBA" id="ARBA00022737"/>
    </source>
</evidence>
<evidence type="ECO:0000256" key="7">
    <source>
        <dbReference type="ARBA" id="ARBA00032345"/>
    </source>
</evidence>
<proteinExistence type="inferred from homology"/>
<feature type="binding site" evidence="8">
    <location>
        <begin position="183"/>
        <end position="190"/>
    </location>
    <ligand>
        <name>GTP</name>
        <dbReference type="ChEBI" id="CHEBI:37565"/>
        <label>2</label>
    </ligand>
</feature>
<dbReference type="PANTHER" id="PTHR43834:SF6">
    <property type="entry name" value="GTPASE DER"/>
    <property type="match status" value="1"/>
</dbReference>
<dbReference type="NCBIfam" id="TIGR03594">
    <property type="entry name" value="GTPase_EngA"/>
    <property type="match status" value="1"/>
</dbReference>
<dbReference type="NCBIfam" id="TIGR00231">
    <property type="entry name" value="small_GTP"/>
    <property type="match status" value="2"/>
</dbReference>
<evidence type="ECO:0000256" key="3">
    <source>
        <dbReference type="ARBA" id="ARBA00022517"/>
    </source>
</evidence>
<organism evidence="12 13">
    <name type="scientific">Pseudoflavonifractor hominis</name>
    <dbReference type="NCBI Taxonomy" id="2763059"/>
    <lineage>
        <taxon>Bacteria</taxon>
        <taxon>Bacillati</taxon>
        <taxon>Bacillota</taxon>
        <taxon>Clostridia</taxon>
        <taxon>Eubacteriales</taxon>
        <taxon>Oscillospiraceae</taxon>
        <taxon>Pseudoflavonifractor</taxon>
    </lineage>
</organism>
<dbReference type="CDD" id="cd01894">
    <property type="entry name" value="EngA1"/>
    <property type="match status" value="1"/>
</dbReference>
<evidence type="ECO:0000313" key="12">
    <source>
        <dbReference type="EMBL" id="MBC5730771.1"/>
    </source>
</evidence>
<dbReference type="EMBL" id="JACOPR010000004">
    <property type="protein sequence ID" value="MBC5730771.1"/>
    <property type="molecule type" value="Genomic_DNA"/>
</dbReference>
<dbReference type="SUPFAM" id="SSF52540">
    <property type="entry name" value="P-loop containing nucleoside triphosphate hydrolases"/>
    <property type="match status" value="2"/>
</dbReference>
<feature type="binding site" evidence="8">
    <location>
        <begin position="56"/>
        <end position="60"/>
    </location>
    <ligand>
        <name>GTP</name>
        <dbReference type="ChEBI" id="CHEBI:37565"/>
        <label>1</label>
    </ligand>
</feature>
<dbReference type="InterPro" id="IPR005225">
    <property type="entry name" value="Small_GTP-bd"/>
</dbReference>
<dbReference type="Pfam" id="PF14714">
    <property type="entry name" value="KH_dom-like"/>
    <property type="match status" value="1"/>
</dbReference>
<gene>
    <name evidence="8 12" type="primary">der</name>
    <name evidence="12" type="ORF">H8S34_07995</name>
</gene>
<feature type="domain" description="EngA-type G" evidence="11">
    <location>
        <begin position="177"/>
        <end position="352"/>
    </location>
</feature>
<evidence type="ECO:0000256" key="6">
    <source>
        <dbReference type="ARBA" id="ARBA00023134"/>
    </source>
</evidence>
<feature type="binding site" evidence="8">
    <location>
        <begin position="9"/>
        <end position="16"/>
    </location>
    <ligand>
        <name>GTP</name>
        <dbReference type="ChEBI" id="CHEBI:37565"/>
        <label>1</label>
    </ligand>
</feature>